<feature type="region of interest" description="Disordered" evidence="1">
    <location>
        <begin position="61"/>
        <end position="107"/>
    </location>
</feature>
<sequence>MGDRSVVGMSGPRWYWRGLVPEVLAQKAAAVFIDGVLGHGAVSPIEYAWMRGLSNRGSEAAKYKSSSGLPHSEHMESGPGQEIVGRTHREGCGGSYRTDSPTNKELPCGPVKTSLKYYWLQFEERVSLQGSRGTENRASPLFTADTGALTPPLSAHWLSTLAPFEPRSHSGQDSGQAWGGLAGLLGQQDGLDVGQHASLSDGHTAQQLVQLLVVADGQLQVTRDDAALLVVSGGVTGQLQDLGGEILQDGGQVHGRSGPDSVCVVTLAEVAVDAAYGELQSGAGAAGLGLSAGLGSSFSSSRHFRRDWMVVTVVTMVPSGMTVRSTSTFLAGCFCKKGRKSNAMQQAYVGSLDQHRSHMSRAYNRLCLLRLAGASKTARSPDSSLQRTEGIACSFRALTQVLCQCSLKDLKENREVNKPLTPASGMGPPSRPKRSFSRNPHTLSARLWWSCVRGSGCRAGPLPSCLAIFLDLQRRSTVSKY</sequence>
<evidence type="ECO:0000313" key="3">
    <source>
        <dbReference type="Proteomes" id="UP000314294"/>
    </source>
</evidence>
<feature type="region of interest" description="Disordered" evidence="1">
    <location>
        <begin position="416"/>
        <end position="438"/>
    </location>
</feature>
<name>A0A4Z2I5D9_9TELE</name>
<dbReference type="Proteomes" id="UP000314294">
    <property type="component" value="Unassembled WGS sequence"/>
</dbReference>
<gene>
    <name evidence="2" type="ORF">EYF80_017290</name>
</gene>
<organism evidence="2 3">
    <name type="scientific">Liparis tanakae</name>
    <name type="common">Tanaka's snailfish</name>
    <dbReference type="NCBI Taxonomy" id="230148"/>
    <lineage>
        <taxon>Eukaryota</taxon>
        <taxon>Metazoa</taxon>
        <taxon>Chordata</taxon>
        <taxon>Craniata</taxon>
        <taxon>Vertebrata</taxon>
        <taxon>Euteleostomi</taxon>
        <taxon>Actinopterygii</taxon>
        <taxon>Neopterygii</taxon>
        <taxon>Teleostei</taxon>
        <taxon>Neoteleostei</taxon>
        <taxon>Acanthomorphata</taxon>
        <taxon>Eupercaria</taxon>
        <taxon>Perciformes</taxon>
        <taxon>Cottioidei</taxon>
        <taxon>Cottales</taxon>
        <taxon>Liparidae</taxon>
        <taxon>Liparis</taxon>
    </lineage>
</organism>
<protein>
    <submittedName>
        <fullName evidence="2">Uncharacterized protein</fullName>
    </submittedName>
</protein>
<keyword evidence="3" id="KW-1185">Reference proteome</keyword>
<evidence type="ECO:0000256" key="1">
    <source>
        <dbReference type="SAM" id="MobiDB-lite"/>
    </source>
</evidence>
<evidence type="ECO:0000313" key="2">
    <source>
        <dbReference type="EMBL" id="TNN72514.1"/>
    </source>
</evidence>
<accession>A0A4Z2I5D9</accession>
<proteinExistence type="predicted"/>
<dbReference type="OrthoDB" id="8964543at2759"/>
<reference evidence="2 3" key="1">
    <citation type="submission" date="2019-03" db="EMBL/GenBank/DDBJ databases">
        <title>First draft genome of Liparis tanakae, snailfish: a comprehensive survey of snailfish specific genes.</title>
        <authorList>
            <person name="Kim W."/>
            <person name="Song I."/>
            <person name="Jeong J.-H."/>
            <person name="Kim D."/>
            <person name="Kim S."/>
            <person name="Ryu S."/>
            <person name="Song J.Y."/>
            <person name="Lee S.K."/>
        </authorList>
    </citation>
    <scope>NUCLEOTIDE SEQUENCE [LARGE SCALE GENOMIC DNA]</scope>
    <source>
        <tissue evidence="2">Muscle</tissue>
    </source>
</reference>
<dbReference type="EMBL" id="SRLO01000136">
    <property type="protein sequence ID" value="TNN72514.1"/>
    <property type="molecule type" value="Genomic_DNA"/>
</dbReference>
<comment type="caution">
    <text evidence="2">The sequence shown here is derived from an EMBL/GenBank/DDBJ whole genome shotgun (WGS) entry which is preliminary data.</text>
</comment>
<dbReference type="AlphaFoldDB" id="A0A4Z2I5D9"/>